<dbReference type="AlphaFoldDB" id="Q0W4D4"/>
<evidence type="ECO:0000313" key="2">
    <source>
        <dbReference type="EMBL" id="CAJ36759.1"/>
    </source>
</evidence>
<keyword evidence="1" id="KW-0812">Transmembrane</keyword>
<dbReference type="KEGG" id="rci:RCIX1495"/>
<accession>Q0W4D4</accession>
<evidence type="ECO:0000256" key="1">
    <source>
        <dbReference type="SAM" id="Phobius"/>
    </source>
</evidence>
<gene>
    <name evidence="2" type="ORF">RCIX1495</name>
</gene>
<dbReference type="EMBL" id="AM114193">
    <property type="protein sequence ID" value="CAJ36759.1"/>
    <property type="molecule type" value="Genomic_DNA"/>
</dbReference>
<evidence type="ECO:0000313" key="3">
    <source>
        <dbReference type="Proteomes" id="UP000000663"/>
    </source>
</evidence>
<keyword evidence="1" id="KW-0472">Membrane</keyword>
<dbReference type="GeneID" id="5143743"/>
<reference evidence="2 3" key="1">
    <citation type="journal article" date="2006" name="Science">
        <title>Genome of rice cluster I archaea -- the key methane producers in the rice rhizosphere.</title>
        <authorList>
            <person name="Erkel C."/>
            <person name="Kube M."/>
            <person name="Reinhardt R."/>
            <person name="Liesack W."/>
        </authorList>
    </citation>
    <scope>NUCLEOTIDE SEQUENCE [LARGE SCALE GENOMIC DNA]</scope>
    <source>
        <strain evidence="3">DSM 22066 / NBRC 105507 / MRE50</strain>
    </source>
</reference>
<organism evidence="2 3">
    <name type="scientific">Methanocella arvoryzae (strain DSM 22066 / NBRC 105507 / MRE50)</name>
    <dbReference type="NCBI Taxonomy" id="351160"/>
    <lineage>
        <taxon>Archaea</taxon>
        <taxon>Methanobacteriati</taxon>
        <taxon>Methanobacteriota</taxon>
        <taxon>Stenosarchaea group</taxon>
        <taxon>Methanomicrobia</taxon>
        <taxon>Methanocellales</taxon>
        <taxon>Methanocellaceae</taxon>
        <taxon>Methanocella</taxon>
    </lineage>
</organism>
<sequence>MPGRYAGGYRWRMLWMADYAEALKTFNETVANLNQIADVQRMSTIAEINVIQAQSMDPSDMEAYNMTMYGIDQIHGIKTHIVTTVGNSSNYDLPVTDPTPVVTSVPYAVEHTSISSSLVSLTGGQEHIFSHFLADPSSILPTEHPTLWLVYGAFGLILGKFLILRR</sequence>
<proteinExistence type="predicted"/>
<dbReference type="RefSeq" id="WP_012035797.1">
    <property type="nucleotide sequence ID" value="NC_009464.1"/>
</dbReference>
<feature type="transmembrane region" description="Helical" evidence="1">
    <location>
        <begin position="146"/>
        <end position="164"/>
    </location>
</feature>
<dbReference type="eggNOG" id="arCOG12577">
    <property type="taxonomic scope" value="Archaea"/>
</dbReference>
<keyword evidence="3" id="KW-1185">Reference proteome</keyword>
<dbReference type="Proteomes" id="UP000000663">
    <property type="component" value="Chromosome"/>
</dbReference>
<name>Q0W4D4_METAR</name>
<keyword evidence="1" id="KW-1133">Transmembrane helix</keyword>
<protein>
    <submittedName>
        <fullName evidence="2">Uncharacterized protein</fullName>
    </submittedName>
</protein>